<comment type="caution">
    <text evidence="1">The sequence shown here is derived from an EMBL/GenBank/DDBJ whole genome shotgun (WGS) entry which is preliminary data.</text>
</comment>
<reference evidence="1 2" key="1">
    <citation type="journal article" date="2024" name="J Genomics">
        <title>Draft genome sequencing and assembly of Favolaschia claudopus CIRM-BRFM 2984 isolated from oak limbs.</title>
        <authorList>
            <person name="Navarro D."/>
            <person name="Drula E."/>
            <person name="Chaduli D."/>
            <person name="Cazenave R."/>
            <person name="Ahrendt S."/>
            <person name="Wang J."/>
            <person name="Lipzen A."/>
            <person name="Daum C."/>
            <person name="Barry K."/>
            <person name="Grigoriev I.V."/>
            <person name="Favel A."/>
            <person name="Rosso M.N."/>
            <person name="Martin F."/>
        </authorList>
    </citation>
    <scope>NUCLEOTIDE SEQUENCE [LARGE SCALE GENOMIC DNA]</scope>
    <source>
        <strain evidence="1 2">CIRM-BRFM 2984</strain>
    </source>
</reference>
<dbReference type="EMBL" id="JAWWNJ010000185">
    <property type="protein sequence ID" value="KAK6974291.1"/>
    <property type="molecule type" value="Genomic_DNA"/>
</dbReference>
<name>A0AAV9Z7E4_9AGAR</name>
<dbReference type="Proteomes" id="UP001362999">
    <property type="component" value="Unassembled WGS sequence"/>
</dbReference>
<accession>A0AAV9Z7E4</accession>
<evidence type="ECO:0000313" key="1">
    <source>
        <dbReference type="EMBL" id="KAK6974291.1"/>
    </source>
</evidence>
<keyword evidence="2" id="KW-1185">Reference proteome</keyword>
<sequence length="238" mass="25579">MKRYEWDRPWLCTAHYDSEFVFLQQTKERVCYLVPAPKLISPEDVTYTPQTRRVGVTYEVWISHVIAKFPLHQSRDFPMLIGGTFLRKKSTNPASGLQAAVNAWSAASVVSISDDGGGADGGGADDDGEDLKGKERRKISGFNGIQGPLEGNAGAEAGMLATATSAGNRWRMVSCNTGVQLQFAGDLPASQQSVDVKRIWQAASCLELNTLNGGDGFSNQAGMWGGASEEATSTLLAD</sequence>
<proteinExistence type="predicted"/>
<organism evidence="1 2">
    <name type="scientific">Favolaschia claudopus</name>
    <dbReference type="NCBI Taxonomy" id="2862362"/>
    <lineage>
        <taxon>Eukaryota</taxon>
        <taxon>Fungi</taxon>
        <taxon>Dikarya</taxon>
        <taxon>Basidiomycota</taxon>
        <taxon>Agaricomycotina</taxon>
        <taxon>Agaricomycetes</taxon>
        <taxon>Agaricomycetidae</taxon>
        <taxon>Agaricales</taxon>
        <taxon>Marasmiineae</taxon>
        <taxon>Mycenaceae</taxon>
        <taxon>Favolaschia</taxon>
    </lineage>
</organism>
<evidence type="ECO:0000313" key="2">
    <source>
        <dbReference type="Proteomes" id="UP001362999"/>
    </source>
</evidence>
<protein>
    <submittedName>
        <fullName evidence="1">Uncharacterized protein</fullName>
    </submittedName>
</protein>
<gene>
    <name evidence="1" type="ORF">R3P38DRAFT_2812038</name>
</gene>
<dbReference type="AlphaFoldDB" id="A0AAV9Z7E4"/>